<dbReference type="AlphaFoldDB" id="A0A4R8RY24"/>
<name>A0A4R8RY24_COLTR</name>
<dbReference type="Proteomes" id="UP000295703">
    <property type="component" value="Unassembled WGS sequence"/>
</dbReference>
<comment type="caution">
    <text evidence="1">The sequence shown here is derived from an EMBL/GenBank/DDBJ whole genome shotgun (WGS) entry which is preliminary data.</text>
</comment>
<accession>A0A4R8RY24</accession>
<sequence>MRYQLILAKPTAVSDAVCTGSTAIAGDQPTGVFNAIRKSQQMDSNIVPLGEHSSLDSKEGIRAYRAGRDLFHACRNQGGLWLGAAKCCATNGKLLSRFAFFIGGQRDLAYARIRVDVM</sequence>
<reference evidence="1 2" key="1">
    <citation type="submission" date="2018-12" db="EMBL/GenBank/DDBJ databases">
        <title>Genome sequence and assembly of Colletotrichum trifolii.</title>
        <authorList>
            <person name="Gan P."/>
            <person name="Shirasu K."/>
        </authorList>
    </citation>
    <scope>NUCLEOTIDE SEQUENCE [LARGE SCALE GENOMIC DNA]</scope>
    <source>
        <strain evidence="1 2">543-2</strain>
    </source>
</reference>
<evidence type="ECO:0000313" key="2">
    <source>
        <dbReference type="Proteomes" id="UP000295703"/>
    </source>
</evidence>
<dbReference type="EMBL" id="RYZW01000003">
    <property type="protein sequence ID" value="TDZ74630.1"/>
    <property type="molecule type" value="Genomic_DNA"/>
</dbReference>
<keyword evidence="2" id="KW-1185">Reference proteome</keyword>
<protein>
    <submittedName>
        <fullName evidence="1">Uncharacterized protein</fullName>
    </submittedName>
</protein>
<proteinExistence type="predicted"/>
<evidence type="ECO:0000313" key="1">
    <source>
        <dbReference type="EMBL" id="TDZ74630.1"/>
    </source>
</evidence>
<organism evidence="1 2">
    <name type="scientific">Colletotrichum trifolii</name>
    <dbReference type="NCBI Taxonomy" id="5466"/>
    <lineage>
        <taxon>Eukaryota</taxon>
        <taxon>Fungi</taxon>
        <taxon>Dikarya</taxon>
        <taxon>Ascomycota</taxon>
        <taxon>Pezizomycotina</taxon>
        <taxon>Sordariomycetes</taxon>
        <taxon>Hypocreomycetidae</taxon>
        <taxon>Glomerellales</taxon>
        <taxon>Glomerellaceae</taxon>
        <taxon>Colletotrichum</taxon>
        <taxon>Colletotrichum orbiculare species complex</taxon>
    </lineage>
</organism>
<gene>
    <name evidence="1" type="ORF">CTRI78_v000540</name>
</gene>